<name>A0A9N9J4S0_9GLOM</name>
<dbReference type="Gene3D" id="3.40.50.300">
    <property type="entry name" value="P-loop containing nucleotide triphosphate hydrolases"/>
    <property type="match status" value="1"/>
</dbReference>
<dbReference type="InterPro" id="IPR011994">
    <property type="entry name" value="Cytidylate_kinase_dom"/>
</dbReference>
<evidence type="ECO:0000256" key="2">
    <source>
        <dbReference type="ARBA" id="ARBA00022679"/>
    </source>
</evidence>
<feature type="domain" description="Cytidylate kinase" evidence="8">
    <location>
        <begin position="11"/>
        <end position="195"/>
    </location>
</feature>
<reference evidence="9" key="1">
    <citation type="submission" date="2021-06" db="EMBL/GenBank/DDBJ databases">
        <authorList>
            <person name="Kallberg Y."/>
            <person name="Tangrot J."/>
            <person name="Rosling A."/>
        </authorList>
    </citation>
    <scope>NUCLEOTIDE SEQUENCE</scope>
    <source>
        <strain evidence="9">FL966</strain>
    </source>
</reference>
<dbReference type="GO" id="GO:0036431">
    <property type="term" value="F:dCMP kinase activity"/>
    <property type="evidence" value="ECO:0007669"/>
    <property type="project" value="InterPro"/>
</dbReference>
<dbReference type="SUPFAM" id="SSF52540">
    <property type="entry name" value="P-loop containing nucleoside triphosphate hydrolases"/>
    <property type="match status" value="1"/>
</dbReference>
<keyword evidence="2" id="KW-0808">Transferase</keyword>
<comment type="catalytic activity">
    <reaction evidence="6">
        <text>dCMP + ATP = dCDP + ADP</text>
        <dbReference type="Rhea" id="RHEA:25094"/>
        <dbReference type="ChEBI" id="CHEBI:30616"/>
        <dbReference type="ChEBI" id="CHEBI:57566"/>
        <dbReference type="ChEBI" id="CHEBI:58593"/>
        <dbReference type="ChEBI" id="CHEBI:456216"/>
        <dbReference type="EC" id="2.7.4.25"/>
    </reaction>
</comment>
<organism evidence="9 10">
    <name type="scientific">Cetraspora pellucida</name>
    <dbReference type="NCBI Taxonomy" id="1433469"/>
    <lineage>
        <taxon>Eukaryota</taxon>
        <taxon>Fungi</taxon>
        <taxon>Fungi incertae sedis</taxon>
        <taxon>Mucoromycota</taxon>
        <taxon>Glomeromycotina</taxon>
        <taxon>Glomeromycetes</taxon>
        <taxon>Diversisporales</taxon>
        <taxon>Gigasporaceae</taxon>
        <taxon>Cetraspora</taxon>
    </lineage>
</organism>
<dbReference type="AlphaFoldDB" id="A0A9N9J4S0"/>
<feature type="non-terminal residue" evidence="9">
    <location>
        <position position="1"/>
    </location>
</feature>
<dbReference type="OrthoDB" id="10263145at2759"/>
<keyword evidence="3" id="KW-0547">Nucleotide-binding</keyword>
<keyword evidence="10" id="KW-1185">Reference proteome</keyword>
<dbReference type="EMBL" id="CAJVQA010019519">
    <property type="protein sequence ID" value="CAG8759498.1"/>
    <property type="molecule type" value="Genomic_DNA"/>
</dbReference>
<dbReference type="Pfam" id="PF02224">
    <property type="entry name" value="Cytidylate_kin"/>
    <property type="match status" value="1"/>
</dbReference>
<evidence type="ECO:0000256" key="7">
    <source>
        <dbReference type="ARBA" id="ARBA00048478"/>
    </source>
</evidence>
<keyword evidence="4" id="KW-0418">Kinase</keyword>
<proteinExistence type="predicted"/>
<dbReference type="Proteomes" id="UP000789759">
    <property type="component" value="Unassembled WGS sequence"/>
</dbReference>
<protein>
    <recommendedName>
        <fullName evidence="1">(d)CMP kinase</fullName>
        <ecNumber evidence="1">2.7.4.25</ecNumber>
    </recommendedName>
</protein>
<evidence type="ECO:0000313" key="10">
    <source>
        <dbReference type="Proteomes" id="UP000789759"/>
    </source>
</evidence>
<comment type="catalytic activity">
    <reaction evidence="7">
        <text>CMP + ATP = CDP + ADP</text>
        <dbReference type="Rhea" id="RHEA:11600"/>
        <dbReference type="ChEBI" id="CHEBI:30616"/>
        <dbReference type="ChEBI" id="CHEBI:58069"/>
        <dbReference type="ChEBI" id="CHEBI:60377"/>
        <dbReference type="ChEBI" id="CHEBI:456216"/>
        <dbReference type="EC" id="2.7.4.25"/>
    </reaction>
</comment>
<dbReference type="EC" id="2.7.4.25" evidence="1"/>
<dbReference type="InterPro" id="IPR027417">
    <property type="entry name" value="P-loop_NTPase"/>
</dbReference>
<evidence type="ECO:0000256" key="6">
    <source>
        <dbReference type="ARBA" id="ARBA00047615"/>
    </source>
</evidence>
<keyword evidence="5" id="KW-0067">ATP-binding</keyword>
<evidence type="ECO:0000256" key="3">
    <source>
        <dbReference type="ARBA" id="ARBA00022741"/>
    </source>
</evidence>
<accession>A0A9N9J4S0</accession>
<evidence type="ECO:0000256" key="4">
    <source>
        <dbReference type="ARBA" id="ARBA00022777"/>
    </source>
</evidence>
<gene>
    <name evidence="9" type="ORF">CPELLU_LOCUS15215</name>
</gene>
<sequence>MLNLLSELINIAIDGQVATGKISIGSELAKLLKYKFIDTGLFYHYFAATYYNHHVDNLSDEIIKFEITIDNLKKINQCNIKEYLQIGTCAAEIARNNDIREAINTKINQLVNGKGFVVVGRDVTTKILPDAEIKIVLNADIKTRIFRRMNQLEYENNFTSIFDDLMQYDFKSYDLIQQAKQISMIIDTKNLSLDQRGHKKKTKQLTFHQEVSSPIEVTYESVVQFQDQINEDNQISIHKNFN</sequence>
<comment type="caution">
    <text evidence="9">The sequence shown here is derived from an EMBL/GenBank/DDBJ whole genome shotgun (WGS) entry which is preliminary data.</text>
</comment>
<evidence type="ECO:0000256" key="5">
    <source>
        <dbReference type="ARBA" id="ARBA00022840"/>
    </source>
</evidence>
<evidence type="ECO:0000256" key="1">
    <source>
        <dbReference type="ARBA" id="ARBA00012906"/>
    </source>
</evidence>
<dbReference type="GO" id="GO:0006139">
    <property type="term" value="P:nucleobase-containing compound metabolic process"/>
    <property type="evidence" value="ECO:0007669"/>
    <property type="project" value="InterPro"/>
</dbReference>
<evidence type="ECO:0000259" key="8">
    <source>
        <dbReference type="Pfam" id="PF02224"/>
    </source>
</evidence>
<evidence type="ECO:0000313" key="9">
    <source>
        <dbReference type="EMBL" id="CAG8759498.1"/>
    </source>
</evidence>
<dbReference type="GO" id="GO:0005524">
    <property type="term" value="F:ATP binding"/>
    <property type="evidence" value="ECO:0007669"/>
    <property type="project" value="UniProtKB-KW"/>
</dbReference>